<feature type="domain" description="GTP cyclohydrolase II" evidence="12">
    <location>
        <begin position="15"/>
        <end position="179"/>
    </location>
</feature>
<evidence type="ECO:0000256" key="7">
    <source>
        <dbReference type="ARBA" id="ARBA00022833"/>
    </source>
</evidence>
<dbReference type="InterPro" id="IPR032677">
    <property type="entry name" value="GTP_cyclohydro_II"/>
</dbReference>
<evidence type="ECO:0000256" key="2">
    <source>
        <dbReference type="ARBA" id="ARBA00005520"/>
    </source>
</evidence>
<gene>
    <name evidence="11" type="primary">ribA</name>
    <name evidence="13" type="ORF">AsAng_0023530</name>
</gene>
<dbReference type="GO" id="GO:0005525">
    <property type="term" value="F:GTP binding"/>
    <property type="evidence" value="ECO:0007669"/>
    <property type="project" value="UniProtKB-KW"/>
</dbReference>
<dbReference type="InterPro" id="IPR000926">
    <property type="entry name" value="RibA"/>
</dbReference>
<dbReference type="KEGG" id="aup:AsAng_0023530"/>
<keyword evidence="8 11" id="KW-0342">GTP-binding</keyword>
<keyword evidence="14" id="KW-1185">Reference proteome</keyword>
<dbReference type="FunFam" id="3.40.50.10990:FF:000001">
    <property type="entry name" value="Riboflavin biosynthesis protein RibBA"/>
    <property type="match status" value="1"/>
</dbReference>
<dbReference type="Proteomes" id="UP001060919">
    <property type="component" value="Chromosome"/>
</dbReference>
<dbReference type="SUPFAM" id="SSF142695">
    <property type="entry name" value="RibA-like"/>
    <property type="match status" value="1"/>
</dbReference>
<keyword evidence="6 11" id="KW-0378">Hydrolase</keyword>
<evidence type="ECO:0000256" key="8">
    <source>
        <dbReference type="ARBA" id="ARBA00023134"/>
    </source>
</evidence>
<comment type="similarity">
    <text evidence="2">In the N-terminal section; belongs to the DHBP synthase family.</text>
</comment>
<evidence type="ECO:0000256" key="9">
    <source>
        <dbReference type="ARBA" id="ARBA00043932"/>
    </source>
</evidence>
<feature type="binding site" evidence="11">
    <location>
        <position position="77"/>
    </location>
    <ligand>
        <name>Zn(2+)</name>
        <dbReference type="ChEBI" id="CHEBI:29105"/>
        <note>catalytic</note>
    </ligand>
</feature>
<dbReference type="GO" id="GO:0005829">
    <property type="term" value="C:cytosol"/>
    <property type="evidence" value="ECO:0007669"/>
    <property type="project" value="TreeGrafter"/>
</dbReference>
<keyword evidence="4 11" id="KW-0479">Metal-binding</keyword>
<protein>
    <recommendedName>
        <fullName evidence="11">GTP cyclohydrolase-2</fullName>
        <ecNumber evidence="11">3.5.4.25</ecNumber>
    </recommendedName>
    <alternativeName>
        <fullName evidence="11">GTP cyclohydrolase II</fullName>
    </alternativeName>
</protein>
<feature type="binding site" evidence="11">
    <location>
        <position position="159"/>
    </location>
    <ligand>
        <name>GTP</name>
        <dbReference type="ChEBI" id="CHEBI:37565"/>
    </ligand>
</feature>
<dbReference type="GO" id="GO:0008270">
    <property type="term" value="F:zinc ion binding"/>
    <property type="evidence" value="ECO:0007669"/>
    <property type="project" value="UniProtKB-UniRule"/>
</dbReference>
<dbReference type="NCBIfam" id="TIGR00505">
    <property type="entry name" value="ribA"/>
    <property type="match status" value="1"/>
</dbReference>
<dbReference type="PANTHER" id="PTHR21327">
    <property type="entry name" value="GTP CYCLOHYDROLASE II-RELATED"/>
    <property type="match status" value="1"/>
</dbReference>
<keyword evidence="7 11" id="KW-0862">Zinc</keyword>
<dbReference type="GO" id="GO:0009231">
    <property type="term" value="P:riboflavin biosynthetic process"/>
    <property type="evidence" value="ECO:0007669"/>
    <property type="project" value="UniProtKB-UniRule"/>
</dbReference>
<dbReference type="CDD" id="cd00641">
    <property type="entry name" value="GTP_cyclohydro2"/>
    <property type="match status" value="1"/>
</dbReference>
<reference evidence="13" key="1">
    <citation type="submission" date="2022-09" db="EMBL/GenBank/DDBJ databases">
        <title>Aureispira anguillicida sp. nov., isolated from Leptocephalus of Japanese eel Anguilla japonica.</title>
        <authorList>
            <person name="Yuasa K."/>
            <person name="Mekata T."/>
            <person name="Ikunari K."/>
        </authorList>
    </citation>
    <scope>NUCLEOTIDE SEQUENCE</scope>
    <source>
        <strain evidence="13">EL160426</strain>
    </source>
</reference>
<evidence type="ECO:0000256" key="10">
    <source>
        <dbReference type="ARBA" id="ARBA00049295"/>
    </source>
</evidence>
<accession>A0A915YEH8</accession>
<dbReference type="PANTHER" id="PTHR21327:SF18">
    <property type="entry name" value="3,4-DIHYDROXY-2-BUTANONE 4-PHOSPHATE SYNTHASE"/>
    <property type="match status" value="1"/>
</dbReference>
<evidence type="ECO:0000256" key="1">
    <source>
        <dbReference type="ARBA" id="ARBA00004853"/>
    </source>
</evidence>
<evidence type="ECO:0000256" key="11">
    <source>
        <dbReference type="HAMAP-Rule" id="MF_00179"/>
    </source>
</evidence>
<comment type="similarity">
    <text evidence="11">Belongs to the GTP cyclohydrolase II family.</text>
</comment>
<name>A0A915YEH8_9BACT</name>
<dbReference type="Gene3D" id="3.40.50.10990">
    <property type="entry name" value="GTP cyclohydrolase II"/>
    <property type="match status" value="1"/>
</dbReference>
<dbReference type="AlphaFoldDB" id="A0A915YEH8"/>
<feature type="binding site" evidence="11">
    <location>
        <begin position="59"/>
        <end position="63"/>
    </location>
    <ligand>
        <name>GTP</name>
        <dbReference type="ChEBI" id="CHEBI:37565"/>
    </ligand>
</feature>
<dbReference type="InterPro" id="IPR036144">
    <property type="entry name" value="RibA-like_sf"/>
</dbReference>
<comment type="pathway">
    <text evidence="1 11">Cofactor biosynthesis; riboflavin biosynthesis; 5-amino-6-(D-ribitylamino)uracil from GTP: step 1/4.</text>
</comment>
<comment type="catalytic activity">
    <reaction evidence="10 11">
        <text>GTP + 4 H2O = 2,5-diamino-6-hydroxy-4-(5-phosphoribosylamino)-pyrimidine + formate + 2 phosphate + 3 H(+)</text>
        <dbReference type="Rhea" id="RHEA:23704"/>
        <dbReference type="ChEBI" id="CHEBI:15377"/>
        <dbReference type="ChEBI" id="CHEBI:15378"/>
        <dbReference type="ChEBI" id="CHEBI:15740"/>
        <dbReference type="ChEBI" id="CHEBI:37565"/>
        <dbReference type="ChEBI" id="CHEBI:43474"/>
        <dbReference type="ChEBI" id="CHEBI:58614"/>
        <dbReference type="EC" id="3.5.4.25"/>
    </reaction>
</comment>
<dbReference type="Pfam" id="PF00925">
    <property type="entry name" value="GTP_cyclohydro2"/>
    <property type="match status" value="1"/>
</dbReference>
<dbReference type="HAMAP" id="MF_00179">
    <property type="entry name" value="RibA"/>
    <property type="match status" value="1"/>
</dbReference>
<feature type="binding site" evidence="11">
    <location>
        <position position="80"/>
    </location>
    <ligand>
        <name>GTP</name>
        <dbReference type="ChEBI" id="CHEBI:37565"/>
    </ligand>
</feature>
<keyword evidence="3 11" id="KW-0686">Riboflavin biosynthesis</keyword>
<feature type="binding site" evidence="11">
    <location>
        <position position="75"/>
    </location>
    <ligand>
        <name>Zn(2+)</name>
        <dbReference type="ChEBI" id="CHEBI:29105"/>
        <note>catalytic</note>
    </ligand>
</feature>
<feature type="binding site" evidence="11">
    <location>
        <position position="124"/>
    </location>
    <ligand>
        <name>GTP</name>
        <dbReference type="ChEBI" id="CHEBI:37565"/>
    </ligand>
</feature>
<feature type="active site" description="Nucleophile" evidence="11">
    <location>
        <position position="138"/>
    </location>
</feature>
<dbReference type="NCBIfam" id="NF001591">
    <property type="entry name" value="PRK00393.1"/>
    <property type="match status" value="1"/>
</dbReference>
<dbReference type="GO" id="GO:0003935">
    <property type="term" value="F:GTP cyclohydrolase II activity"/>
    <property type="evidence" value="ECO:0007669"/>
    <property type="project" value="UniProtKB-UniRule"/>
</dbReference>
<evidence type="ECO:0000259" key="12">
    <source>
        <dbReference type="Pfam" id="PF00925"/>
    </source>
</evidence>
<comment type="function">
    <text evidence="9 11">Catalyzes the conversion of GTP to 2,5-diamino-6-ribosylamino-4(3H)-pyrimidinone 5'-phosphate (DARP), formate and pyrophosphate.</text>
</comment>
<comment type="cofactor">
    <cofactor evidence="11">
        <name>Zn(2+)</name>
        <dbReference type="ChEBI" id="CHEBI:29105"/>
    </cofactor>
    <text evidence="11">Binds 1 zinc ion per subunit.</text>
</comment>
<feature type="binding site" evidence="11">
    <location>
        <begin position="102"/>
        <end position="104"/>
    </location>
    <ligand>
        <name>GTP</name>
        <dbReference type="ChEBI" id="CHEBI:37565"/>
    </ligand>
</feature>
<evidence type="ECO:0000256" key="6">
    <source>
        <dbReference type="ARBA" id="ARBA00022801"/>
    </source>
</evidence>
<organism evidence="13 14">
    <name type="scientific">Aureispira anguillae</name>
    <dbReference type="NCBI Taxonomy" id="2864201"/>
    <lineage>
        <taxon>Bacteria</taxon>
        <taxon>Pseudomonadati</taxon>
        <taxon>Bacteroidota</taxon>
        <taxon>Saprospiria</taxon>
        <taxon>Saprospirales</taxon>
        <taxon>Saprospiraceae</taxon>
        <taxon>Aureispira</taxon>
    </lineage>
</organism>
<evidence type="ECO:0000256" key="4">
    <source>
        <dbReference type="ARBA" id="ARBA00022723"/>
    </source>
</evidence>
<evidence type="ECO:0000256" key="3">
    <source>
        <dbReference type="ARBA" id="ARBA00022619"/>
    </source>
</evidence>
<feature type="binding site" evidence="11">
    <location>
        <position position="64"/>
    </location>
    <ligand>
        <name>Zn(2+)</name>
        <dbReference type="ChEBI" id="CHEBI:29105"/>
        <note>catalytic</note>
    </ligand>
</feature>
<evidence type="ECO:0000256" key="5">
    <source>
        <dbReference type="ARBA" id="ARBA00022741"/>
    </source>
</evidence>
<dbReference type="EC" id="3.5.4.25" evidence="11"/>
<sequence length="210" mass="23902">MNQYKTKDIKMVVEEVVRINMPTEYGTFELVGFEDKLKGKTLFALTKGTWNKEEPILVRVHSSCITGDIVGSLRCDCGPQLQAAMKRVEAEGKGVIVYIEQEGRGIGFLNKMKAYKLQEEGLDTVEANLHLGFEADQREYIAATQALQLLGVQKLRLMSNNPLKQKELEKYGLEVVENVTLEIEANEYNNFYLKTKRDKMGHILFQHGLK</sequence>
<dbReference type="EMBL" id="AP026867">
    <property type="protein sequence ID" value="BDS11639.1"/>
    <property type="molecule type" value="Genomic_DNA"/>
</dbReference>
<proteinExistence type="inferred from homology"/>
<feature type="active site" description="Proton acceptor" evidence="11">
    <location>
        <position position="136"/>
    </location>
</feature>
<evidence type="ECO:0000313" key="14">
    <source>
        <dbReference type="Proteomes" id="UP001060919"/>
    </source>
</evidence>
<feature type="binding site" evidence="11">
    <location>
        <position position="164"/>
    </location>
    <ligand>
        <name>GTP</name>
        <dbReference type="ChEBI" id="CHEBI:37565"/>
    </ligand>
</feature>
<evidence type="ECO:0000313" key="13">
    <source>
        <dbReference type="EMBL" id="BDS11639.1"/>
    </source>
</evidence>
<keyword evidence="5 11" id="KW-0547">Nucleotide-binding</keyword>